<evidence type="ECO:0000256" key="2">
    <source>
        <dbReference type="SAM" id="MobiDB-lite"/>
    </source>
</evidence>
<dbReference type="SMART" id="SM00530">
    <property type="entry name" value="HTH_XRE"/>
    <property type="match status" value="1"/>
</dbReference>
<proteinExistence type="predicted"/>
<feature type="compositionally biased region" description="Basic and acidic residues" evidence="2">
    <location>
        <begin position="146"/>
        <end position="155"/>
    </location>
</feature>
<dbReference type="Proteomes" id="UP000606008">
    <property type="component" value="Unassembled WGS sequence"/>
</dbReference>
<feature type="domain" description="HTH cro/C1-type" evidence="3">
    <location>
        <begin position="8"/>
        <end position="62"/>
    </location>
</feature>
<reference evidence="4" key="1">
    <citation type="submission" date="2024-05" db="EMBL/GenBank/DDBJ databases">
        <authorList>
            <person name="Jung D.-H."/>
        </authorList>
    </citation>
    <scope>NUCLEOTIDE SEQUENCE</scope>
    <source>
        <strain evidence="4">JA-25</strain>
    </source>
</reference>
<dbReference type="Gene3D" id="1.10.260.40">
    <property type="entry name" value="lambda repressor-like DNA-binding domains"/>
    <property type="match status" value="1"/>
</dbReference>
<protein>
    <submittedName>
        <fullName evidence="4">Helix-turn-helix domain-containing protein</fullName>
    </submittedName>
</protein>
<dbReference type="SUPFAM" id="SSF47413">
    <property type="entry name" value="lambda repressor-like DNA-binding domains"/>
    <property type="match status" value="1"/>
</dbReference>
<comment type="caution">
    <text evidence="4">The sequence shown here is derived from an EMBL/GenBank/DDBJ whole genome shotgun (WGS) entry which is preliminary data.</text>
</comment>
<keyword evidence="5" id="KW-1185">Reference proteome</keyword>
<dbReference type="InterPro" id="IPR001387">
    <property type="entry name" value="Cro/C1-type_HTH"/>
</dbReference>
<dbReference type="InterPro" id="IPR010982">
    <property type="entry name" value="Lambda_DNA-bd_dom_sf"/>
</dbReference>
<evidence type="ECO:0000256" key="1">
    <source>
        <dbReference type="ARBA" id="ARBA00023125"/>
    </source>
</evidence>
<feature type="region of interest" description="Disordered" evidence="2">
    <location>
        <begin position="77"/>
        <end position="128"/>
    </location>
</feature>
<organism evidence="4 5">
    <name type="scientific">Fibrivirga algicola</name>
    <dbReference type="NCBI Taxonomy" id="2950420"/>
    <lineage>
        <taxon>Bacteria</taxon>
        <taxon>Pseudomonadati</taxon>
        <taxon>Bacteroidota</taxon>
        <taxon>Cytophagia</taxon>
        <taxon>Cytophagales</taxon>
        <taxon>Spirosomataceae</taxon>
        <taxon>Fibrivirga</taxon>
    </lineage>
</organism>
<evidence type="ECO:0000313" key="4">
    <source>
        <dbReference type="EMBL" id="NID12271.1"/>
    </source>
</evidence>
<gene>
    <name evidence="4" type="ORF">F7231_19010</name>
</gene>
<dbReference type="PROSITE" id="PS50943">
    <property type="entry name" value="HTH_CROC1"/>
    <property type="match status" value="1"/>
</dbReference>
<evidence type="ECO:0000313" key="5">
    <source>
        <dbReference type="Proteomes" id="UP000606008"/>
    </source>
</evidence>
<dbReference type="RefSeq" id="WP_085415215.1">
    <property type="nucleotide sequence ID" value="NZ_WAEL01000007.1"/>
</dbReference>
<evidence type="ECO:0000259" key="3">
    <source>
        <dbReference type="PROSITE" id="PS50943"/>
    </source>
</evidence>
<accession>A0ABX0QJF9</accession>
<dbReference type="PANTHER" id="PTHR46558:SF11">
    <property type="entry name" value="HTH-TYPE TRANSCRIPTIONAL REGULATOR XRE"/>
    <property type="match status" value="1"/>
</dbReference>
<keyword evidence="1" id="KW-0238">DNA-binding</keyword>
<feature type="region of interest" description="Disordered" evidence="2">
    <location>
        <begin position="146"/>
        <end position="174"/>
    </location>
</feature>
<dbReference type="CDD" id="cd00093">
    <property type="entry name" value="HTH_XRE"/>
    <property type="match status" value="1"/>
</dbReference>
<dbReference type="Pfam" id="PF01381">
    <property type="entry name" value="HTH_3"/>
    <property type="match status" value="1"/>
</dbReference>
<name>A0ABX0QJF9_9BACT</name>
<dbReference type="EMBL" id="WAEL01000007">
    <property type="protein sequence ID" value="NID12271.1"/>
    <property type="molecule type" value="Genomic_DNA"/>
</dbReference>
<dbReference type="PANTHER" id="PTHR46558">
    <property type="entry name" value="TRACRIPTIONAL REGULATORY PROTEIN-RELATED-RELATED"/>
    <property type="match status" value="1"/>
</dbReference>
<sequence>MTLVSNNIKYLRKLNGLTQEQFSQRIGIKRSLLGAYEEARANPNWNTLITIAKLFNTSVDQLLKQDLRKIRETPDLSLPIGQHSHASRSVSPPPIFSGADDDEDDFISSPPKINDPQLPPPEREFIGAEPQPLVNVLEKYYKAPSERATSERNAADRGPIGAPWPNPVERSEVDRSVPQSGQLYEEIRARSGQPVQTPPFTVSRAAEGFSSGAEPLPAFNNHFEKAPSPAAPLPDPIQINDNSAQTIHYVHQAQFGDYQHRFQQPDYLSRLPTMRLPMLPVGQHRAFEADNDFTFPGAWLIGQFVRNWFEITDGQFYVLLVQHQGILARRVFSKVKDKGTLLLTADKPNVPNREVALKDVLEVWDVKAFVSQQLPPPAPSYDRIRQLADELRYEVERLK</sequence>